<dbReference type="InterPro" id="IPR033738">
    <property type="entry name" value="AsnB_N"/>
</dbReference>
<feature type="site" description="Important for beta-aspartyl-AMP intermediate formation" evidence="13">
    <location>
        <position position="357"/>
    </location>
</feature>
<dbReference type="GO" id="GO:0005829">
    <property type="term" value="C:cytosol"/>
    <property type="evidence" value="ECO:0007669"/>
    <property type="project" value="TreeGrafter"/>
</dbReference>
<keyword evidence="4" id="KW-0436">Ligase</keyword>
<evidence type="ECO:0000256" key="6">
    <source>
        <dbReference type="ARBA" id="ARBA00022741"/>
    </source>
</evidence>
<dbReference type="SUPFAM" id="SSF56235">
    <property type="entry name" value="N-terminal nucleophile aminohydrolases (Ntn hydrolases)"/>
    <property type="match status" value="1"/>
</dbReference>
<dbReference type="SUPFAM" id="SSF52402">
    <property type="entry name" value="Adenine nucleotide alpha hydrolases-like"/>
    <property type="match status" value="1"/>
</dbReference>
<dbReference type="PROSITE" id="PS51278">
    <property type="entry name" value="GATASE_TYPE_2"/>
    <property type="match status" value="1"/>
</dbReference>
<dbReference type="GO" id="GO:0005524">
    <property type="term" value="F:ATP binding"/>
    <property type="evidence" value="ECO:0007669"/>
    <property type="project" value="UniProtKB-KW"/>
</dbReference>
<dbReference type="InterPro" id="IPR006426">
    <property type="entry name" value="Asn_synth_AEB"/>
</dbReference>
<keyword evidence="5 11" id="KW-0028">Amino-acid biosynthesis</keyword>
<evidence type="ECO:0000256" key="3">
    <source>
        <dbReference type="ARBA" id="ARBA00012737"/>
    </source>
</evidence>
<name>A0A1T4MYC3_9GAMM</name>
<evidence type="ECO:0000256" key="1">
    <source>
        <dbReference type="ARBA" id="ARBA00005187"/>
    </source>
</evidence>
<dbReference type="NCBIfam" id="NF006949">
    <property type="entry name" value="PRK09431.1"/>
    <property type="match status" value="1"/>
</dbReference>
<dbReference type="GO" id="GO:0006529">
    <property type="term" value="P:asparagine biosynthetic process"/>
    <property type="evidence" value="ECO:0007669"/>
    <property type="project" value="UniProtKB-KW"/>
</dbReference>
<keyword evidence="9 11" id="KW-0315">Glutamine amidotransferase</keyword>
<dbReference type="NCBIfam" id="TIGR01536">
    <property type="entry name" value="asn_synth_AEB"/>
    <property type="match status" value="1"/>
</dbReference>
<dbReference type="Gene3D" id="3.40.50.620">
    <property type="entry name" value="HUPs"/>
    <property type="match status" value="1"/>
</dbReference>
<gene>
    <name evidence="15" type="ORF">SAMN02745674_00645</name>
</gene>
<feature type="active site" description="For GATase activity" evidence="11">
    <location>
        <position position="2"/>
    </location>
</feature>
<dbReference type="Pfam" id="PF13537">
    <property type="entry name" value="GATase_7"/>
    <property type="match status" value="1"/>
</dbReference>
<dbReference type="Pfam" id="PF00733">
    <property type="entry name" value="Asn_synthase"/>
    <property type="match status" value="1"/>
</dbReference>
<dbReference type="CDD" id="cd01991">
    <property type="entry name" value="Asn_synthase_B_C"/>
    <property type="match status" value="1"/>
</dbReference>
<dbReference type="PIRSF" id="PIRSF001589">
    <property type="entry name" value="Asn_synthetase_glu-h"/>
    <property type="match status" value="1"/>
</dbReference>
<accession>A0A1T4MYC3</accession>
<keyword evidence="8 11" id="KW-0061">Asparagine biosynthesis</keyword>
<sequence length="575" mass="63208">MCSILGIFDLAPADDLGRLRRLALELSQRQRHRGPDWSGVHVDDGAILVHERLAIVDPAGGAQPLRSADGQLVLAVNGEIYNHRELEAALVLPYGFQTGSDCEVINALYRQAAVTGESPAEWLDRLNGIFAFALWDHEERRVLIARDPMGVVPLYWGHDGNGRLCVASEMKALADVCSDVAQFPPGHFYDSREGRLQCFYHRAWRDHDATIGVEVSPDELREAFERAVHRQMMSDVPYGVLLSGGLDSSLVAACAARFAKCRIEEDDRTEAWWPRLHSFAIGLEGSPDLAAAEIAAEALGTVHHGFTYTVEEGLDALPEVIRHIETYDVTTIRASTPMYLLARRIKAMGVKMVLSGEGSDEIFGGYLYFHKAPDARQFHEELVRKLDALHNYDCLRANKSMMAWGVEPRVPFLDVEFLDVAMRMDASAKMVGKRADGSVRIEKAVLREAFDGYLPESILWRQKEQFSDGVGYGWIDGLKAHAEAHVGDREFAAAASRFPVNPPQSKEAYFYRRIFERSFPGAACAQTVPGGKSIACSSPAAIAWDAAFANAADPSGRAVAGIHASALPEPAFTGG</sequence>
<evidence type="ECO:0000256" key="9">
    <source>
        <dbReference type="ARBA" id="ARBA00022962"/>
    </source>
</evidence>
<dbReference type="EC" id="6.3.5.4" evidence="3"/>
<dbReference type="EMBL" id="FUXP01000001">
    <property type="protein sequence ID" value="SJZ71901.1"/>
    <property type="molecule type" value="Genomic_DNA"/>
</dbReference>
<comment type="similarity">
    <text evidence="2">Belongs to the asparagine synthetase family.</text>
</comment>
<feature type="binding site" evidence="12">
    <location>
        <position position="281"/>
    </location>
    <ligand>
        <name>ATP</name>
        <dbReference type="ChEBI" id="CHEBI:30616"/>
    </ligand>
</feature>
<dbReference type="OrthoDB" id="9763290at2"/>
<evidence type="ECO:0000256" key="5">
    <source>
        <dbReference type="ARBA" id="ARBA00022605"/>
    </source>
</evidence>
<dbReference type="PANTHER" id="PTHR11772:SF2">
    <property type="entry name" value="ASPARAGINE SYNTHETASE [GLUTAMINE-HYDROLYZING]"/>
    <property type="match status" value="1"/>
</dbReference>
<dbReference type="InterPro" id="IPR024286">
    <property type="entry name" value="DUF3700"/>
</dbReference>
<feature type="domain" description="Glutamine amidotransferase type-2" evidence="14">
    <location>
        <begin position="2"/>
        <end position="194"/>
    </location>
</feature>
<comment type="pathway">
    <text evidence="1">Amino-acid biosynthesis; L-asparagine biosynthesis; L-asparagine from L-aspartate (L-Gln route): step 1/1.</text>
</comment>
<proteinExistence type="inferred from homology"/>
<keyword evidence="7 12" id="KW-0067">ATP-binding</keyword>
<evidence type="ECO:0000256" key="13">
    <source>
        <dbReference type="PIRSR" id="PIRSR001589-3"/>
    </source>
</evidence>
<evidence type="ECO:0000313" key="15">
    <source>
        <dbReference type="EMBL" id="SJZ71901.1"/>
    </source>
</evidence>
<evidence type="ECO:0000256" key="7">
    <source>
        <dbReference type="ARBA" id="ARBA00022840"/>
    </source>
</evidence>
<comment type="catalytic activity">
    <reaction evidence="10">
        <text>L-aspartate + L-glutamine + ATP + H2O = L-asparagine + L-glutamate + AMP + diphosphate + H(+)</text>
        <dbReference type="Rhea" id="RHEA:12228"/>
        <dbReference type="ChEBI" id="CHEBI:15377"/>
        <dbReference type="ChEBI" id="CHEBI:15378"/>
        <dbReference type="ChEBI" id="CHEBI:29985"/>
        <dbReference type="ChEBI" id="CHEBI:29991"/>
        <dbReference type="ChEBI" id="CHEBI:30616"/>
        <dbReference type="ChEBI" id="CHEBI:33019"/>
        <dbReference type="ChEBI" id="CHEBI:58048"/>
        <dbReference type="ChEBI" id="CHEBI:58359"/>
        <dbReference type="ChEBI" id="CHEBI:456215"/>
        <dbReference type="EC" id="6.3.5.4"/>
    </reaction>
</comment>
<reference evidence="15 16" key="1">
    <citation type="submission" date="2017-02" db="EMBL/GenBank/DDBJ databases">
        <authorList>
            <person name="Peterson S.W."/>
        </authorList>
    </citation>
    <scope>NUCLEOTIDE SEQUENCE [LARGE SCALE GENOMIC DNA]</scope>
    <source>
        <strain evidence="15 16">DSM 21749</strain>
    </source>
</reference>
<dbReference type="InterPro" id="IPR029055">
    <property type="entry name" value="Ntn_hydrolases_N"/>
</dbReference>
<evidence type="ECO:0000256" key="8">
    <source>
        <dbReference type="ARBA" id="ARBA00022888"/>
    </source>
</evidence>
<protein>
    <recommendedName>
        <fullName evidence="3">asparagine synthase (glutamine-hydrolyzing)</fullName>
        <ecNumber evidence="3">6.3.5.4</ecNumber>
    </recommendedName>
</protein>
<organism evidence="15 16">
    <name type="scientific">Lysobacter spongiicola DSM 21749</name>
    <dbReference type="NCBI Taxonomy" id="1122188"/>
    <lineage>
        <taxon>Bacteria</taxon>
        <taxon>Pseudomonadati</taxon>
        <taxon>Pseudomonadota</taxon>
        <taxon>Gammaproteobacteria</taxon>
        <taxon>Lysobacterales</taxon>
        <taxon>Lysobacteraceae</taxon>
        <taxon>Novilysobacter</taxon>
    </lineage>
</organism>
<dbReference type="CDD" id="cd00712">
    <property type="entry name" value="AsnB"/>
    <property type="match status" value="1"/>
</dbReference>
<keyword evidence="16" id="KW-1185">Reference proteome</keyword>
<evidence type="ECO:0000256" key="11">
    <source>
        <dbReference type="PIRSR" id="PIRSR001589-1"/>
    </source>
</evidence>
<dbReference type="RefSeq" id="WP_078757224.1">
    <property type="nucleotide sequence ID" value="NZ_FUXP01000001.1"/>
</dbReference>
<dbReference type="InterPro" id="IPR001962">
    <property type="entry name" value="Asn_synthase"/>
</dbReference>
<feature type="binding site" evidence="12">
    <location>
        <position position="101"/>
    </location>
    <ligand>
        <name>L-glutamine</name>
        <dbReference type="ChEBI" id="CHEBI:58359"/>
    </ligand>
</feature>
<evidence type="ECO:0000313" key="16">
    <source>
        <dbReference type="Proteomes" id="UP000190061"/>
    </source>
</evidence>
<dbReference type="STRING" id="1122188.SAMN02745674_00645"/>
<dbReference type="PANTHER" id="PTHR11772">
    <property type="entry name" value="ASPARAGINE SYNTHETASE"/>
    <property type="match status" value="1"/>
</dbReference>
<dbReference type="InterPro" id="IPR014729">
    <property type="entry name" value="Rossmann-like_a/b/a_fold"/>
</dbReference>
<keyword evidence="6 12" id="KW-0547">Nucleotide-binding</keyword>
<dbReference type="AlphaFoldDB" id="A0A1T4MYC3"/>
<feature type="binding site" evidence="12">
    <location>
        <begin position="355"/>
        <end position="356"/>
    </location>
    <ligand>
        <name>ATP</name>
        <dbReference type="ChEBI" id="CHEBI:30616"/>
    </ligand>
</feature>
<evidence type="ECO:0000256" key="10">
    <source>
        <dbReference type="ARBA" id="ARBA00048741"/>
    </source>
</evidence>
<feature type="binding site" evidence="12">
    <location>
        <position position="241"/>
    </location>
    <ligand>
        <name>ATP</name>
        <dbReference type="ChEBI" id="CHEBI:30616"/>
    </ligand>
</feature>
<dbReference type="GO" id="GO:0004066">
    <property type="term" value="F:asparagine synthase (glutamine-hydrolyzing) activity"/>
    <property type="evidence" value="ECO:0007669"/>
    <property type="project" value="UniProtKB-EC"/>
</dbReference>
<dbReference type="InterPro" id="IPR050795">
    <property type="entry name" value="Asn_Synthetase"/>
</dbReference>
<dbReference type="FunFam" id="3.40.50.620:FF:000031">
    <property type="entry name" value="Asparagine synthase B"/>
    <property type="match status" value="1"/>
</dbReference>
<dbReference type="SMART" id="SM01172">
    <property type="entry name" value="DUF3700"/>
    <property type="match status" value="1"/>
</dbReference>
<evidence type="ECO:0000256" key="12">
    <source>
        <dbReference type="PIRSR" id="PIRSR001589-2"/>
    </source>
</evidence>
<dbReference type="Proteomes" id="UP000190061">
    <property type="component" value="Unassembled WGS sequence"/>
</dbReference>
<dbReference type="Gene3D" id="3.60.20.10">
    <property type="entry name" value="Glutamine Phosphoribosylpyrophosphate, subunit 1, domain 1"/>
    <property type="match status" value="1"/>
</dbReference>
<evidence type="ECO:0000259" key="14">
    <source>
        <dbReference type="PROSITE" id="PS51278"/>
    </source>
</evidence>
<dbReference type="InterPro" id="IPR017932">
    <property type="entry name" value="GATase_2_dom"/>
</dbReference>
<evidence type="ECO:0000256" key="2">
    <source>
        <dbReference type="ARBA" id="ARBA00005752"/>
    </source>
</evidence>
<evidence type="ECO:0000256" key="4">
    <source>
        <dbReference type="ARBA" id="ARBA00022598"/>
    </source>
</evidence>